<dbReference type="SUPFAM" id="SSF50978">
    <property type="entry name" value="WD40 repeat-like"/>
    <property type="match status" value="1"/>
</dbReference>
<comment type="caution">
    <text evidence="6">The sequence shown here is derived from an EMBL/GenBank/DDBJ whole genome shotgun (WGS) entry which is preliminary data.</text>
</comment>
<evidence type="ECO:0000256" key="1">
    <source>
        <dbReference type="ARBA" id="ARBA00022574"/>
    </source>
</evidence>
<feature type="repeat" description="WD" evidence="3">
    <location>
        <begin position="699"/>
        <end position="740"/>
    </location>
</feature>
<feature type="transmembrane region" description="Helical" evidence="5">
    <location>
        <begin position="437"/>
        <end position="457"/>
    </location>
</feature>
<keyword evidence="7" id="KW-1185">Reference proteome</keyword>
<evidence type="ECO:0000313" key="6">
    <source>
        <dbReference type="EMBL" id="NDJ17778.1"/>
    </source>
</evidence>
<gene>
    <name evidence="6" type="ORF">GS601_10820</name>
</gene>
<feature type="repeat" description="WD" evidence="3">
    <location>
        <begin position="1120"/>
        <end position="1161"/>
    </location>
</feature>
<keyword evidence="5" id="KW-1133">Transmembrane helix</keyword>
<accession>A0A8J8CIG9</accession>
<feature type="repeat" description="WD" evidence="3">
    <location>
        <begin position="1077"/>
        <end position="1111"/>
    </location>
</feature>
<evidence type="ECO:0000256" key="5">
    <source>
        <dbReference type="SAM" id="Phobius"/>
    </source>
</evidence>
<dbReference type="SUPFAM" id="SSF82171">
    <property type="entry name" value="DPP6 N-terminal domain-like"/>
    <property type="match status" value="1"/>
</dbReference>
<dbReference type="InterPro" id="IPR011043">
    <property type="entry name" value="Gal_Oxase/kelch_b-propeller"/>
</dbReference>
<dbReference type="EMBL" id="WVIE01000010">
    <property type="protein sequence ID" value="NDJ17778.1"/>
    <property type="molecule type" value="Genomic_DNA"/>
</dbReference>
<dbReference type="PROSITE" id="PS00678">
    <property type="entry name" value="WD_REPEATS_1"/>
    <property type="match status" value="3"/>
</dbReference>
<dbReference type="SUPFAM" id="SSF52540">
    <property type="entry name" value="P-loop containing nucleoside triphosphate hydrolases"/>
    <property type="match status" value="1"/>
</dbReference>
<feature type="repeat" description="WD" evidence="3">
    <location>
        <begin position="740"/>
        <end position="781"/>
    </location>
</feature>
<feature type="region of interest" description="Disordered" evidence="4">
    <location>
        <begin position="892"/>
        <end position="915"/>
    </location>
</feature>
<dbReference type="CDD" id="cd00200">
    <property type="entry name" value="WD40"/>
    <property type="match status" value="2"/>
</dbReference>
<dbReference type="InterPro" id="IPR019775">
    <property type="entry name" value="WD40_repeat_CS"/>
</dbReference>
<keyword evidence="1 3" id="KW-0853">WD repeat</keyword>
<evidence type="ECO:0000256" key="4">
    <source>
        <dbReference type="SAM" id="MobiDB-lite"/>
    </source>
</evidence>
<feature type="repeat" description="WD" evidence="3">
    <location>
        <begin position="999"/>
        <end position="1036"/>
    </location>
</feature>
<dbReference type="PROSITE" id="PS50082">
    <property type="entry name" value="WD_REPEATS_2"/>
    <property type="match status" value="9"/>
</dbReference>
<dbReference type="AlphaFoldDB" id="A0A8J8CIG9"/>
<feature type="repeat" description="WD" evidence="3">
    <location>
        <begin position="657"/>
        <end position="698"/>
    </location>
</feature>
<dbReference type="Proteomes" id="UP000646053">
    <property type="component" value="Unassembled WGS sequence"/>
</dbReference>
<organism evidence="6 7">
    <name type="scientific">Myxacorys almedinensis A</name>
    <dbReference type="NCBI Taxonomy" id="2690445"/>
    <lineage>
        <taxon>Bacteria</taxon>
        <taxon>Bacillati</taxon>
        <taxon>Cyanobacteriota</taxon>
        <taxon>Cyanophyceae</taxon>
        <taxon>Leptolyngbyales</taxon>
        <taxon>Leptolyngbyaceae</taxon>
        <taxon>Myxacorys</taxon>
        <taxon>Myxacorys almedinensis</taxon>
    </lineage>
</organism>
<reference evidence="6" key="1">
    <citation type="submission" date="2019-12" db="EMBL/GenBank/DDBJ databases">
        <title>High-Quality draft genome sequences of three cyanobacteria isolated from the limestone walls of the Old Cathedral of Coimbra.</title>
        <authorList>
            <person name="Tiago I."/>
            <person name="Soares F."/>
            <person name="Portugal A."/>
        </authorList>
    </citation>
    <scope>NUCLEOTIDE SEQUENCE</scope>
    <source>
        <strain evidence="6">A</strain>
    </source>
</reference>
<dbReference type="SUPFAM" id="SSF50965">
    <property type="entry name" value="Galactose oxidase, central domain"/>
    <property type="match status" value="1"/>
</dbReference>
<feature type="repeat" description="WD" evidence="3">
    <location>
        <begin position="781"/>
        <end position="825"/>
    </location>
</feature>
<dbReference type="Pfam" id="PF00400">
    <property type="entry name" value="WD40"/>
    <property type="match status" value="12"/>
</dbReference>
<name>A0A8J8CIG9_9CYAN</name>
<feature type="repeat" description="WD" evidence="3">
    <location>
        <begin position="951"/>
        <end position="980"/>
    </location>
</feature>
<keyword evidence="2" id="KW-0677">Repeat</keyword>
<dbReference type="Gene3D" id="2.130.10.10">
    <property type="entry name" value="YVTN repeat-like/Quinoprotein amine dehydrogenase"/>
    <property type="match status" value="5"/>
</dbReference>
<dbReference type="InterPro" id="IPR001680">
    <property type="entry name" value="WD40_rpt"/>
</dbReference>
<dbReference type="PANTHER" id="PTHR19848">
    <property type="entry name" value="WD40 REPEAT PROTEIN"/>
    <property type="match status" value="1"/>
</dbReference>
<dbReference type="InterPro" id="IPR015943">
    <property type="entry name" value="WD40/YVTN_repeat-like_dom_sf"/>
</dbReference>
<keyword evidence="5" id="KW-0812">Transmembrane</keyword>
<dbReference type="Gene3D" id="3.40.50.300">
    <property type="entry name" value="P-loop containing nucleotide triphosphate hydrolases"/>
    <property type="match status" value="1"/>
</dbReference>
<dbReference type="RefSeq" id="WP_162423288.1">
    <property type="nucleotide sequence ID" value="NZ_WVIE01000010.1"/>
</dbReference>
<sequence>MTYYSTYRYIVGGTLFSDASSYVTRQADHDLYEALTAGKFCYVLNSRQTGKSSLRVQMESRLSAIGTSCGVLDFSVRDTKSQPEQWYADTFDELVTQFDLGVDLSWWTERKALSPVKRLSNFIEEVLLATVPENIVLFVDEIDSVLSLQFRVDDFFALIRACYNRRADFPEYRRLTFALFGVATPSDLIQDKQFTPFNIGHAIHLAGFRFEEAKPLAKGLINRVGDPEAVLRQVLEWTNGQPFLTQRLCALIQMSQDFIPAGNEAEAVENLVRSHILQNWEFRDEKGHLSHIRDRILVNDQQACFLLGLYQQILRQQEIAADHSPEQMKLCLSGLVVEQHHQLSIYNRIYREVFNSAWVAEELVKKRRLYGDALANWFASGCQDEAWLLDETAFQDAMEWAKDKHLSNEDQQFLTTSANKLNRRKIKRLTQQLTRRFIYVVLLIILVLSLMFVGNRWQEAKQQTERLQADRLVNQAQVASNPRISTLLALEAMQQFKHQNRFSADAVHVLYHRLDALPRLLNTVEHQDDVETVAFSRTGQYLVSTSVDGMAKRGTIAGGKVNDFKKIGKANAVAFSLEDEANLIAIAHDNTLEIRDAKSWKLLRRLELSAYITAIAFSPDSKLLAIATVDMTHLNQPIEDRITAHIWEVATGKRIASLNRGNSVTSLAFSPDGRLIVTASADGTAHVWETASGTPVGQLMEHKGAILDVAFSADGTVVATASLDKTAAIWEIGSDRPLITFPHEQAVTAVSLSHNSRWIATASTNKIVRVWDIASGKSIAYIPHQDFVSAVVFSPSLENETLIATASLDNKARLWKIRDNAAVTRLTHDGAVTAVAFNSQGDRMVTASLDQSTHQSTHQSIVQRSLQVWQTTDPQQKAFSQRTKFKSAIPAMSTAPNSEATALSPDGQLSALSSSAPSQAKTTVQFWQTNSGHSALVEISQNRSVNQFTTFSQDNQFFATASDDNIVRVWKVPHNHQFTSSPKAAMTGDDDSVRQFPSESSVEAIALSPDGSQLVVASADNTATLWDVVTQRRLANWNHESKINAVTFSLQGNLIATASDDNKAKVFQKDGSQQCAALQHDGGVIAIAFSHNEHYLATGSLDSKGRVWTIKPCQNKTPAALSHDGKVNAIAFSSDDQFVATASDDRTARVWKRSSSQEVVRLDHAKPVNAVTFKPQDDQKIATASSDATAKVWTWQFDDLQRNACKHIAENLTQKEWKRYLSNENYREICP</sequence>
<dbReference type="InterPro" id="IPR027417">
    <property type="entry name" value="P-loop_NTPase"/>
</dbReference>
<dbReference type="SMART" id="SM00320">
    <property type="entry name" value="WD40"/>
    <property type="match status" value="13"/>
</dbReference>
<feature type="repeat" description="WD" evidence="3">
    <location>
        <begin position="1161"/>
        <end position="1193"/>
    </location>
</feature>
<keyword evidence="5" id="KW-0472">Membrane</keyword>
<evidence type="ECO:0000256" key="3">
    <source>
        <dbReference type="PROSITE-ProRule" id="PRU00221"/>
    </source>
</evidence>
<dbReference type="PROSITE" id="PS50294">
    <property type="entry name" value="WD_REPEATS_REGION"/>
    <property type="match status" value="8"/>
</dbReference>
<evidence type="ECO:0000256" key="2">
    <source>
        <dbReference type="ARBA" id="ARBA00022737"/>
    </source>
</evidence>
<dbReference type="InterPro" id="IPR036322">
    <property type="entry name" value="WD40_repeat_dom_sf"/>
</dbReference>
<evidence type="ECO:0000313" key="7">
    <source>
        <dbReference type="Proteomes" id="UP000646053"/>
    </source>
</evidence>
<dbReference type="Pfam" id="PF14516">
    <property type="entry name" value="AAA_35"/>
    <property type="match status" value="1"/>
</dbReference>
<protein>
    <submittedName>
        <fullName evidence="6">Uncharacterized protein</fullName>
    </submittedName>
</protein>
<dbReference type="PANTHER" id="PTHR19848:SF8">
    <property type="entry name" value="F-BOX AND WD REPEAT DOMAIN CONTAINING 7"/>
    <property type="match status" value="1"/>
</dbReference>
<proteinExistence type="predicted"/>